<gene>
    <name evidence="3" type="ORF">Sphch_2550</name>
</gene>
<protein>
    <submittedName>
        <fullName evidence="3">Uncharacterized protein</fullName>
    </submittedName>
</protein>
<evidence type="ECO:0000256" key="2">
    <source>
        <dbReference type="SAM" id="SignalP"/>
    </source>
</evidence>
<dbReference type="KEGG" id="sch:Sphch_2550"/>
<accession>F6EZA5</accession>
<dbReference type="EMBL" id="CP002798">
    <property type="protein sequence ID" value="AEG50198.1"/>
    <property type="molecule type" value="Genomic_DNA"/>
</dbReference>
<sequence precursor="true">MKHARRWMRCSVTFIACTAISGTVHAQMTGNTVQVGRRVASFLQPGLSGPLTAAIIYEPGDDASEREARLIERELISETAGASLRFKPRRVSADALNGLAGASIAFVTKGANYRQVAAATAARSMLTISSDPACARSGYCTVAIQSSPKVQIIVSRAACIAAGIRFSAAFLMLVREI</sequence>
<feature type="signal peptide" evidence="2">
    <location>
        <begin position="1"/>
        <end position="26"/>
    </location>
</feature>
<keyword evidence="4" id="KW-1185">Reference proteome</keyword>
<keyword evidence="1" id="KW-0812">Transmembrane</keyword>
<feature type="transmembrane region" description="Helical" evidence="1">
    <location>
        <begin position="153"/>
        <end position="174"/>
    </location>
</feature>
<evidence type="ECO:0000313" key="4">
    <source>
        <dbReference type="Proteomes" id="UP000007150"/>
    </source>
</evidence>
<dbReference type="STRING" id="690566.Sphch_2550"/>
<keyword evidence="2" id="KW-0732">Signal</keyword>
<proteinExistence type="predicted"/>
<organism evidence="3 4">
    <name type="scientific">Sphingobium chlorophenolicum L-1</name>
    <dbReference type="NCBI Taxonomy" id="690566"/>
    <lineage>
        <taxon>Bacteria</taxon>
        <taxon>Pseudomonadati</taxon>
        <taxon>Pseudomonadota</taxon>
        <taxon>Alphaproteobacteria</taxon>
        <taxon>Sphingomonadales</taxon>
        <taxon>Sphingomonadaceae</taxon>
        <taxon>Sphingobium</taxon>
    </lineage>
</organism>
<evidence type="ECO:0000313" key="3">
    <source>
        <dbReference type="EMBL" id="AEG50198.1"/>
    </source>
</evidence>
<name>F6EZA5_SPHCR</name>
<keyword evidence="1" id="KW-1133">Transmembrane helix</keyword>
<keyword evidence="1" id="KW-0472">Membrane</keyword>
<dbReference type="RefSeq" id="WP_013848435.1">
    <property type="nucleotide sequence ID" value="NC_015593.1"/>
</dbReference>
<dbReference type="Proteomes" id="UP000007150">
    <property type="component" value="Chromosome 1"/>
</dbReference>
<feature type="chain" id="PRO_5003333916" evidence="2">
    <location>
        <begin position="27"/>
        <end position="177"/>
    </location>
</feature>
<dbReference type="HOGENOM" id="CLU_129880_0_0_5"/>
<dbReference type="AlphaFoldDB" id="F6EZA5"/>
<evidence type="ECO:0000256" key="1">
    <source>
        <dbReference type="SAM" id="Phobius"/>
    </source>
</evidence>
<reference evidence="3 4" key="1">
    <citation type="submission" date="2011-05" db="EMBL/GenBank/DDBJ databases">
        <title>Complete sequence of chromosome 1 of Sphingobium chlorophenolicum L-1.</title>
        <authorList>
            <consortium name="US DOE Joint Genome Institute"/>
            <person name="Lucas S."/>
            <person name="Han J."/>
            <person name="Lapidus A."/>
            <person name="Cheng J.-F."/>
            <person name="Goodwin L."/>
            <person name="Pitluck S."/>
            <person name="Peters L."/>
            <person name="Daligault H."/>
            <person name="Han C."/>
            <person name="Tapia R."/>
            <person name="Land M."/>
            <person name="Hauser L."/>
            <person name="Kyrpides N."/>
            <person name="Ivanova N."/>
            <person name="Pagani I."/>
            <person name="Turner P."/>
            <person name="Copley S."/>
            <person name="Woyke T."/>
        </authorList>
    </citation>
    <scope>NUCLEOTIDE SEQUENCE [LARGE SCALE GENOMIC DNA]</scope>
    <source>
        <strain evidence="3 4">L-1</strain>
    </source>
</reference>